<evidence type="ECO:0000313" key="5">
    <source>
        <dbReference type="EMBL" id="GAB94257.1"/>
    </source>
</evidence>
<dbReference type="STRING" id="1184609.KILIM_004_00460"/>
<protein>
    <recommendedName>
        <fullName evidence="4">N-acetyltransferase domain-containing protein</fullName>
    </recommendedName>
</protein>
<comment type="caution">
    <text evidence="5">The sequence shown here is derived from an EMBL/GenBank/DDBJ whole genome shotgun (WGS) entry which is preliminary data.</text>
</comment>
<evidence type="ECO:0000313" key="6">
    <source>
        <dbReference type="Proteomes" id="UP000008366"/>
    </source>
</evidence>
<dbReference type="InterPro" id="IPR000182">
    <property type="entry name" value="GNAT_dom"/>
</dbReference>
<evidence type="ECO:0000256" key="2">
    <source>
        <dbReference type="ARBA" id="ARBA00023315"/>
    </source>
</evidence>
<feature type="domain" description="N-acetyltransferase" evidence="4">
    <location>
        <begin position="23"/>
        <end position="194"/>
    </location>
</feature>
<feature type="compositionally biased region" description="Basic and acidic residues" evidence="3">
    <location>
        <begin position="1"/>
        <end position="14"/>
    </location>
</feature>
<dbReference type="PROSITE" id="PS51186">
    <property type="entry name" value="GNAT"/>
    <property type="match status" value="1"/>
</dbReference>
<dbReference type="GO" id="GO:0016747">
    <property type="term" value="F:acyltransferase activity, transferring groups other than amino-acyl groups"/>
    <property type="evidence" value="ECO:0007669"/>
    <property type="project" value="InterPro"/>
</dbReference>
<dbReference type="Proteomes" id="UP000008366">
    <property type="component" value="Unassembled WGS sequence"/>
</dbReference>
<reference evidence="5 6" key="1">
    <citation type="submission" date="2012-08" db="EMBL/GenBank/DDBJ databases">
        <title>Whole genome shotgun sequence of Kineosphaera limosa NBRC 100340.</title>
        <authorList>
            <person name="Yoshida I."/>
            <person name="Isaki S."/>
            <person name="Hosoyama A."/>
            <person name="Tsuchikane K."/>
            <person name="Katsumata H."/>
            <person name="Ando Y."/>
            <person name="Ohji S."/>
            <person name="Hamada M."/>
            <person name="Tamura T."/>
            <person name="Yamazoe A."/>
            <person name="Yamazaki S."/>
            <person name="Fujita N."/>
        </authorList>
    </citation>
    <scope>NUCLEOTIDE SEQUENCE [LARGE SCALE GENOMIC DNA]</scope>
    <source>
        <strain evidence="5 6">NBRC 100340</strain>
    </source>
</reference>
<dbReference type="RefSeq" id="WP_006590790.1">
    <property type="nucleotide sequence ID" value="NZ_BAHD01000004.1"/>
</dbReference>
<evidence type="ECO:0000259" key="4">
    <source>
        <dbReference type="PROSITE" id="PS51186"/>
    </source>
</evidence>
<dbReference type="CDD" id="cd04301">
    <property type="entry name" value="NAT_SF"/>
    <property type="match status" value="1"/>
</dbReference>
<organism evidence="5 6">
    <name type="scientific">Kineosphaera limosa NBRC 100340</name>
    <dbReference type="NCBI Taxonomy" id="1184609"/>
    <lineage>
        <taxon>Bacteria</taxon>
        <taxon>Bacillati</taxon>
        <taxon>Actinomycetota</taxon>
        <taxon>Actinomycetes</taxon>
        <taxon>Micrococcales</taxon>
        <taxon>Dermatophilaceae</taxon>
        <taxon>Kineosphaera</taxon>
    </lineage>
</organism>
<dbReference type="AlphaFoldDB" id="K6WQ75"/>
<feature type="region of interest" description="Disordered" evidence="3">
    <location>
        <begin position="1"/>
        <end position="26"/>
    </location>
</feature>
<keyword evidence="6" id="KW-1185">Reference proteome</keyword>
<dbReference type="Gene3D" id="3.40.630.30">
    <property type="match status" value="1"/>
</dbReference>
<dbReference type="InterPro" id="IPR016181">
    <property type="entry name" value="Acyl_CoA_acyltransferase"/>
</dbReference>
<evidence type="ECO:0000256" key="1">
    <source>
        <dbReference type="ARBA" id="ARBA00022679"/>
    </source>
</evidence>
<dbReference type="OrthoDB" id="5243635at2"/>
<keyword evidence="1" id="KW-0808">Transferase</keyword>
<dbReference type="eggNOG" id="COG1247">
    <property type="taxonomic scope" value="Bacteria"/>
</dbReference>
<accession>K6WQ75</accession>
<evidence type="ECO:0000256" key="3">
    <source>
        <dbReference type="SAM" id="MobiDB-lite"/>
    </source>
</evidence>
<dbReference type="InterPro" id="IPR050832">
    <property type="entry name" value="Bact_Acetyltransf"/>
</dbReference>
<name>K6WQ75_9MICO</name>
<sequence length="204" mass="21478">MTSCDNHEGHEGHAHPPGPLADASVRRARPTDAPAVGLVQLQSMRTDYAGVLPAPALTAIAGLSEADLAGVWRQALTEPPSPRHRLLVACAGDQVVGLAAFGPSDDQDGDEETADLATLAVHPRARRQGHGSRLLNAVVDEARGAGFTWLTTWVPMEAPHMRAFLQGAGMDPDRARRERIVDDAGGTLLEVRLGASLQPAAGNE</sequence>
<gene>
    <name evidence="5" type="ORF">KILIM_004_00460</name>
</gene>
<dbReference type="PANTHER" id="PTHR43877">
    <property type="entry name" value="AMINOALKYLPHOSPHONATE N-ACETYLTRANSFERASE-RELATED-RELATED"/>
    <property type="match status" value="1"/>
</dbReference>
<proteinExistence type="predicted"/>
<keyword evidence="2" id="KW-0012">Acyltransferase</keyword>
<dbReference type="EMBL" id="BAHD01000004">
    <property type="protein sequence ID" value="GAB94257.1"/>
    <property type="molecule type" value="Genomic_DNA"/>
</dbReference>
<dbReference type="Pfam" id="PF00583">
    <property type="entry name" value="Acetyltransf_1"/>
    <property type="match status" value="1"/>
</dbReference>
<dbReference type="SUPFAM" id="SSF55729">
    <property type="entry name" value="Acyl-CoA N-acyltransferases (Nat)"/>
    <property type="match status" value="1"/>
</dbReference>